<organism evidence="2 3">
    <name type="scientific">Aphis glycines</name>
    <name type="common">Soybean aphid</name>
    <dbReference type="NCBI Taxonomy" id="307491"/>
    <lineage>
        <taxon>Eukaryota</taxon>
        <taxon>Metazoa</taxon>
        <taxon>Ecdysozoa</taxon>
        <taxon>Arthropoda</taxon>
        <taxon>Hexapoda</taxon>
        <taxon>Insecta</taxon>
        <taxon>Pterygota</taxon>
        <taxon>Neoptera</taxon>
        <taxon>Paraneoptera</taxon>
        <taxon>Hemiptera</taxon>
        <taxon>Sternorrhyncha</taxon>
        <taxon>Aphidomorpha</taxon>
        <taxon>Aphidoidea</taxon>
        <taxon>Aphididae</taxon>
        <taxon>Aphidini</taxon>
        <taxon>Aphis</taxon>
        <taxon>Aphis</taxon>
    </lineage>
</organism>
<feature type="transmembrane region" description="Helical" evidence="1">
    <location>
        <begin position="20"/>
        <end position="41"/>
    </location>
</feature>
<evidence type="ECO:0000256" key="1">
    <source>
        <dbReference type="SAM" id="Phobius"/>
    </source>
</evidence>
<dbReference type="AlphaFoldDB" id="A0A6G0SYQ3"/>
<dbReference type="EMBL" id="VYZN01000079">
    <property type="protein sequence ID" value="KAE9523459.1"/>
    <property type="molecule type" value="Genomic_DNA"/>
</dbReference>
<keyword evidence="1" id="KW-0472">Membrane</keyword>
<keyword evidence="3" id="KW-1185">Reference proteome</keyword>
<name>A0A6G0SYQ3_APHGL</name>
<evidence type="ECO:0000313" key="2">
    <source>
        <dbReference type="EMBL" id="KAE9523459.1"/>
    </source>
</evidence>
<proteinExistence type="predicted"/>
<keyword evidence="1" id="KW-0812">Transmembrane</keyword>
<feature type="transmembrane region" description="Helical" evidence="1">
    <location>
        <begin position="212"/>
        <end position="231"/>
    </location>
</feature>
<keyword evidence="1" id="KW-1133">Transmembrane helix</keyword>
<feature type="transmembrane region" description="Helical" evidence="1">
    <location>
        <begin position="157"/>
        <end position="177"/>
    </location>
</feature>
<dbReference type="Proteomes" id="UP000475862">
    <property type="component" value="Unassembled WGS sequence"/>
</dbReference>
<comment type="caution">
    <text evidence="2">The sequence shown here is derived from an EMBL/GenBank/DDBJ whole genome shotgun (WGS) entry which is preliminary data.</text>
</comment>
<evidence type="ECO:0000313" key="3">
    <source>
        <dbReference type="Proteomes" id="UP000475862"/>
    </source>
</evidence>
<accession>A0A6G0SYQ3</accession>
<sequence>MLYIVLHYFITSTIYLRHNTSIYNILLMTTNYYLSSIKRFIKFNKKLMILILKLSKMVYTACTKLTYYTPYNICNPATNKRLMLTGFLRDSLITRALNKICPNIFLPKVQVILTIELIQLQLSIQKHPDHNTFIAILDRITNNGSNMVNMMLPNLLLLRRGVAALLAFDGVAAFLAFDGVADLLAFDGVADLLDFEDMGGSASLGEATPSRLVLLVTIMLLLTAGLVSGSLE</sequence>
<gene>
    <name evidence="2" type="ORF">AGLY_016011</name>
</gene>
<reference evidence="2 3" key="1">
    <citation type="submission" date="2019-08" db="EMBL/GenBank/DDBJ databases">
        <title>The genome of the soybean aphid Biotype 1, its phylome, world population structure and adaptation to the North American continent.</title>
        <authorList>
            <person name="Giordano R."/>
            <person name="Donthu R.K."/>
            <person name="Hernandez A.G."/>
            <person name="Wright C.L."/>
            <person name="Zimin A.V."/>
        </authorList>
    </citation>
    <scope>NUCLEOTIDE SEQUENCE [LARGE SCALE GENOMIC DNA]</scope>
    <source>
        <tissue evidence="2">Whole aphids</tissue>
    </source>
</reference>
<protein>
    <submittedName>
        <fullName evidence="2">Uncharacterized protein</fullName>
    </submittedName>
</protein>